<feature type="compositionally biased region" description="Basic and acidic residues" evidence="4">
    <location>
        <begin position="244"/>
        <end position="257"/>
    </location>
</feature>
<accession>A0A3S0Z8H9</accession>
<name>A0A3S0Z8H9_ELYCH</name>
<dbReference type="PANTHER" id="PTHR24198">
    <property type="entry name" value="ANKYRIN REPEAT AND PROTEIN KINASE DOMAIN-CONTAINING PROTEIN"/>
    <property type="match status" value="1"/>
</dbReference>
<dbReference type="Gene3D" id="1.25.40.20">
    <property type="entry name" value="Ankyrin repeat-containing domain"/>
    <property type="match status" value="3"/>
</dbReference>
<evidence type="ECO:0008006" key="7">
    <source>
        <dbReference type="Google" id="ProtNLM"/>
    </source>
</evidence>
<proteinExistence type="predicted"/>
<dbReference type="OrthoDB" id="194358at2759"/>
<evidence type="ECO:0000256" key="1">
    <source>
        <dbReference type="ARBA" id="ARBA00022737"/>
    </source>
</evidence>
<dbReference type="AlphaFoldDB" id="A0A3S0Z8H9"/>
<feature type="repeat" description="ANK" evidence="3">
    <location>
        <begin position="448"/>
        <end position="480"/>
    </location>
</feature>
<dbReference type="Pfam" id="PF12796">
    <property type="entry name" value="Ank_2"/>
    <property type="match status" value="2"/>
</dbReference>
<reference evidence="5 6" key="1">
    <citation type="submission" date="2019-01" db="EMBL/GenBank/DDBJ databases">
        <title>A draft genome assembly of the solar-powered sea slug Elysia chlorotica.</title>
        <authorList>
            <person name="Cai H."/>
            <person name="Li Q."/>
            <person name="Fang X."/>
            <person name="Li J."/>
            <person name="Curtis N.E."/>
            <person name="Altenburger A."/>
            <person name="Shibata T."/>
            <person name="Feng M."/>
            <person name="Maeda T."/>
            <person name="Schwartz J.A."/>
            <person name="Shigenobu S."/>
            <person name="Lundholm N."/>
            <person name="Nishiyama T."/>
            <person name="Yang H."/>
            <person name="Hasebe M."/>
            <person name="Li S."/>
            <person name="Pierce S.K."/>
            <person name="Wang J."/>
        </authorList>
    </citation>
    <scope>NUCLEOTIDE SEQUENCE [LARGE SCALE GENOMIC DNA]</scope>
    <source>
        <strain evidence="5">EC2010</strain>
        <tissue evidence="5">Whole organism of an adult</tissue>
    </source>
</reference>
<feature type="repeat" description="ANK" evidence="3">
    <location>
        <begin position="481"/>
        <end position="513"/>
    </location>
</feature>
<dbReference type="STRING" id="188477.A0A3S0Z8H9"/>
<dbReference type="InterPro" id="IPR036770">
    <property type="entry name" value="Ankyrin_rpt-contain_sf"/>
</dbReference>
<feature type="region of interest" description="Disordered" evidence="4">
    <location>
        <begin position="1"/>
        <end position="41"/>
    </location>
</feature>
<feature type="repeat" description="ANK" evidence="3">
    <location>
        <begin position="650"/>
        <end position="682"/>
    </location>
</feature>
<keyword evidence="2 3" id="KW-0040">ANK repeat</keyword>
<dbReference type="EMBL" id="RQTK01001157">
    <property type="protein sequence ID" value="RUS71800.1"/>
    <property type="molecule type" value="Genomic_DNA"/>
</dbReference>
<dbReference type="PROSITE" id="PS50088">
    <property type="entry name" value="ANK_REPEAT"/>
    <property type="match status" value="5"/>
</dbReference>
<dbReference type="Proteomes" id="UP000271974">
    <property type="component" value="Unassembled WGS sequence"/>
</dbReference>
<gene>
    <name evidence="5" type="ORF">EGW08_020436</name>
</gene>
<organism evidence="5 6">
    <name type="scientific">Elysia chlorotica</name>
    <name type="common">Eastern emerald elysia</name>
    <name type="synonym">Sea slug</name>
    <dbReference type="NCBI Taxonomy" id="188477"/>
    <lineage>
        <taxon>Eukaryota</taxon>
        <taxon>Metazoa</taxon>
        <taxon>Spiralia</taxon>
        <taxon>Lophotrochozoa</taxon>
        <taxon>Mollusca</taxon>
        <taxon>Gastropoda</taxon>
        <taxon>Heterobranchia</taxon>
        <taxon>Euthyneura</taxon>
        <taxon>Panpulmonata</taxon>
        <taxon>Sacoglossa</taxon>
        <taxon>Placobranchoidea</taxon>
        <taxon>Plakobranchidae</taxon>
        <taxon>Elysia</taxon>
    </lineage>
</organism>
<dbReference type="InterPro" id="IPR002110">
    <property type="entry name" value="Ankyrin_rpt"/>
</dbReference>
<evidence type="ECO:0000256" key="2">
    <source>
        <dbReference type="ARBA" id="ARBA00023043"/>
    </source>
</evidence>
<feature type="region of interest" description="Disordered" evidence="4">
    <location>
        <begin position="226"/>
        <end position="257"/>
    </location>
</feature>
<sequence length="896" mass="98666">MDFYCRTSPEMSPGARQGPSAAGGLPERRNHRTRQPDSKHRTDLMTAAENGWTRNVEDLLKRGDNIYTKDGDGDSALDLAIRGRHEKCIVALLNKWRGLTKRHAQSMAGRQMLNVLLQVKDVWGQLMYDSEVASTVLNGAIEARLYDLVKALITSFADGHPRCGYIRTLNALNIAMSDTEMLRTLLGLGVDINSDCVRLTKSSVRTHAILVGQDSAAIALIRTSPEMSPGARQGPSAAGGLPEMRNHRTRQPDSKHRTDLMTAAENGWTRNVDDLLKRGDNIYTKDGDGDSALDLAIRGRHEKCIVALLNKWRGLTKRHAQSMAREQMLNVLLQVKHVWGQLMYDSEVASTVLNGAIEARLYDLVKALIPSSRDRRPRCGIIRTTRALDVALSDTEMLRTLLGLGVDINSDCVRLTKHSALTHAVLVGVDSVVVTLLRYADPYWECPQGHTALTLAVLKDSPRLVSTLLRCGVDVNHVTRDGLTALWCSVKEQNFSLTKLLVQNGADVNFAGYFGVTVFMQAVGRCAPEFSELLLRAGGDINAQDCEGNTALFQAVKNRSPHQAAKVSMLLQHGARVNHKNIYRHTPLIAAVNSSIDPQALKLLLARRPDLDARATNGQSAVLLAARDQNLETLGMLVRSGADVDIRGSGGITPLMEAVQNIRPDTIEALLKLGANPTLTEHVLSGFTRFINYHCVYGESTNLSGGYYGKLVKTMSLLLEAGSFLDGPHPPNMAKFVLAVIQEDDHHLIPLLLQSGIVPDRLEPSTVPGGARFVRLSCPKACRFESLLCTAILLGRPTIVTHLARACLFRREDVKMLQCPQVKARLAQSFPGGVMEDKSPLETLSPRQWSLRTWSKMAVQRAVGFGQGREQRVRALPLPNKLKEELLFKSPGQFQW</sequence>
<protein>
    <recommendedName>
        <fullName evidence="7">SOCS box domain-containing protein</fullName>
    </recommendedName>
</protein>
<evidence type="ECO:0000313" key="5">
    <source>
        <dbReference type="EMBL" id="RUS71800.1"/>
    </source>
</evidence>
<comment type="caution">
    <text evidence="5">The sequence shown here is derived from an EMBL/GenBank/DDBJ whole genome shotgun (WGS) entry which is preliminary data.</text>
</comment>
<keyword evidence="6" id="KW-1185">Reference proteome</keyword>
<evidence type="ECO:0000256" key="3">
    <source>
        <dbReference type="PROSITE-ProRule" id="PRU00023"/>
    </source>
</evidence>
<dbReference type="PANTHER" id="PTHR24198:SF165">
    <property type="entry name" value="ANKYRIN REPEAT-CONTAINING PROTEIN-RELATED"/>
    <property type="match status" value="1"/>
</dbReference>
<feature type="repeat" description="ANK" evidence="3">
    <location>
        <begin position="547"/>
        <end position="582"/>
    </location>
</feature>
<evidence type="ECO:0000313" key="6">
    <source>
        <dbReference type="Proteomes" id="UP000271974"/>
    </source>
</evidence>
<feature type="repeat" description="ANK" evidence="3">
    <location>
        <begin position="617"/>
        <end position="649"/>
    </location>
</feature>
<dbReference type="SMART" id="SM00248">
    <property type="entry name" value="ANK"/>
    <property type="match status" value="14"/>
</dbReference>
<evidence type="ECO:0000256" key="4">
    <source>
        <dbReference type="SAM" id="MobiDB-lite"/>
    </source>
</evidence>
<dbReference type="PROSITE" id="PS50297">
    <property type="entry name" value="ANK_REP_REGION"/>
    <property type="match status" value="3"/>
</dbReference>
<keyword evidence="1" id="KW-0677">Repeat</keyword>
<dbReference type="SUPFAM" id="SSF48403">
    <property type="entry name" value="Ankyrin repeat"/>
    <property type="match status" value="2"/>
</dbReference>